<evidence type="ECO:0000313" key="8">
    <source>
        <dbReference type="Proteomes" id="UP001500655"/>
    </source>
</evidence>
<dbReference type="Pfam" id="PF00005">
    <property type="entry name" value="ABC_tran"/>
    <property type="match status" value="1"/>
</dbReference>
<gene>
    <name evidence="7" type="ORF">GCM10009681_24680</name>
</gene>
<feature type="domain" description="ABC transporter" evidence="6">
    <location>
        <begin position="2"/>
        <end position="110"/>
    </location>
</feature>
<dbReference type="InterPro" id="IPR017871">
    <property type="entry name" value="ABC_transporter-like_CS"/>
</dbReference>
<evidence type="ECO:0000256" key="2">
    <source>
        <dbReference type="ARBA" id="ARBA00022448"/>
    </source>
</evidence>
<accession>A0ABP4WE37</accession>
<evidence type="ECO:0000313" key="7">
    <source>
        <dbReference type="EMBL" id="GAA1752824.1"/>
    </source>
</evidence>
<keyword evidence="8" id="KW-1185">Reference proteome</keyword>
<proteinExistence type="predicted"/>
<dbReference type="Gene3D" id="3.40.50.300">
    <property type="entry name" value="P-loop containing nucleotide triphosphate hydrolases"/>
    <property type="match status" value="1"/>
</dbReference>
<evidence type="ECO:0000256" key="1">
    <source>
        <dbReference type="ARBA" id="ARBA00004202"/>
    </source>
</evidence>
<dbReference type="PANTHER" id="PTHR42711">
    <property type="entry name" value="ABC TRANSPORTER ATP-BINDING PROTEIN"/>
    <property type="match status" value="1"/>
</dbReference>
<dbReference type="EMBL" id="BAAALS010000010">
    <property type="protein sequence ID" value="GAA1752824.1"/>
    <property type="molecule type" value="Genomic_DNA"/>
</dbReference>
<evidence type="ECO:0000256" key="4">
    <source>
        <dbReference type="ARBA" id="ARBA00022840"/>
    </source>
</evidence>
<dbReference type="PROSITE" id="PS00211">
    <property type="entry name" value="ABC_TRANSPORTER_1"/>
    <property type="match status" value="1"/>
</dbReference>
<sequence length="261" mass="28969">MPSAGDVRVAGVVPHRDRTANARNIGVLFGQRTQLWWDLPVRESLALLRDLYDVGEADYRQRLEQFDDVLGIGELLPLVARKLSLGQRMRADLAAALLHRPRVVYLDEPTIGLDIAVKDRVRAFLRGLCADGTTLMLTTHDLGDIEDVCQRIVIIDEGRIIFDGSIAHVKDSFARERRLHVDFTAPVAPERLAELLPGAEIEGGQQSFTIRFDRFTHTAAQVMSALLAAGEVADFRLDEPAIEDVIRRVYAGDLGLAGERP</sequence>
<dbReference type="InterPro" id="IPR027417">
    <property type="entry name" value="P-loop_NTPase"/>
</dbReference>
<keyword evidence="3" id="KW-0547">Nucleotide-binding</keyword>
<keyword evidence="2" id="KW-0813">Transport</keyword>
<dbReference type="GO" id="GO:0005524">
    <property type="term" value="F:ATP binding"/>
    <property type="evidence" value="ECO:0007669"/>
    <property type="project" value="UniProtKB-KW"/>
</dbReference>
<comment type="caution">
    <text evidence="7">The sequence shown here is derived from an EMBL/GenBank/DDBJ whole genome shotgun (WGS) entry which is preliminary data.</text>
</comment>
<keyword evidence="4 7" id="KW-0067">ATP-binding</keyword>
<protein>
    <submittedName>
        <fullName evidence="7">ATP-binding cassette domain-containing protein</fullName>
    </submittedName>
</protein>
<evidence type="ECO:0000256" key="5">
    <source>
        <dbReference type="ARBA" id="ARBA00023251"/>
    </source>
</evidence>
<dbReference type="InterPro" id="IPR003439">
    <property type="entry name" value="ABC_transporter-like_ATP-bd"/>
</dbReference>
<dbReference type="Proteomes" id="UP001500655">
    <property type="component" value="Unassembled WGS sequence"/>
</dbReference>
<dbReference type="InterPro" id="IPR050763">
    <property type="entry name" value="ABC_transporter_ATP-binding"/>
</dbReference>
<dbReference type="SUPFAM" id="SSF52540">
    <property type="entry name" value="P-loop containing nucleoside triphosphate hydrolases"/>
    <property type="match status" value="1"/>
</dbReference>
<dbReference type="PANTHER" id="PTHR42711:SF1">
    <property type="entry name" value="ABC-TRANSPORT PROTEIN, ATP-BINDING COMPONENT"/>
    <property type="match status" value="1"/>
</dbReference>
<name>A0ABP4WE37_9ACTN</name>
<reference evidence="8" key="1">
    <citation type="journal article" date="2019" name="Int. J. Syst. Evol. Microbiol.">
        <title>The Global Catalogue of Microorganisms (GCM) 10K type strain sequencing project: providing services to taxonomists for standard genome sequencing and annotation.</title>
        <authorList>
            <consortium name="The Broad Institute Genomics Platform"/>
            <consortium name="The Broad Institute Genome Sequencing Center for Infectious Disease"/>
            <person name="Wu L."/>
            <person name="Ma J."/>
        </authorList>
    </citation>
    <scope>NUCLEOTIDE SEQUENCE [LARGE SCALE GENOMIC DNA]</scope>
    <source>
        <strain evidence="8">JCM 13249</strain>
    </source>
</reference>
<evidence type="ECO:0000256" key="3">
    <source>
        <dbReference type="ARBA" id="ARBA00022741"/>
    </source>
</evidence>
<organism evidence="7 8">
    <name type="scientific">Luedemannella helvata</name>
    <dbReference type="NCBI Taxonomy" id="349315"/>
    <lineage>
        <taxon>Bacteria</taxon>
        <taxon>Bacillati</taxon>
        <taxon>Actinomycetota</taxon>
        <taxon>Actinomycetes</taxon>
        <taxon>Micromonosporales</taxon>
        <taxon>Micromonosporaceae</taxon>
        <taxon>Luedemannella</taxon>
    </lineage>
</organism>
<evidence type="ECO:0000259" key="6">
    <source>
        <dbReference type="Pfam" id="PF00005"/>
    </source>
</evidence>
<comment type="subcellular location">
    <subcellularLocation>
        <location evidence="1">Cell membrane</location>
        <topology evidence="1">Peripheral membrane protein</topology>
    </subcellularLocation>
</comment>
<keyword evidence="5" id="KW-0046">Antibiotic resistance</keyword>